<dbReference type="Proteomes" id="UP000222626">
    <property type="component" value="Segment"/>
</dbReference>
<protein>
    <submittedName>
        <fullName evidence="1">Uncharacterized protein</fullName>
    </submittedName>
</protein>
<reference evidence="1 2" key="1">
    <citation type="submission" date="2017-02" db="EMBL/GenBank/DDBJ databases">
        <title>T7phage infectious to Pectobacterium.</title>
        <authorList>
            <person name="Hirata H."/>
            <person name="Kashihara M."/>
        </authorList>
    </citation>
    <scope>NUCLEOTIDE SEQUENCE [LARGE SCALE GENOMIC DNA]</scope>
</reference>
<keyword evidence="2" id="KW-1185">Reference proteome</keyword>
<dbReference type="KEGG" id="vg:54980031"/>
<evidence type="ECO:0000313" key="1">
    <source>
        <dbReference type="EMBL" id="BBA26435.1"/>
    </source>
</evidence>
<dbReference type="InterPro" id="IPR035156">
    <property type="entry name" value="DUF5471"/>
</dbReference>
<dbReference type="RefSeq" id="YP_009789881.1">
    <property type="nucleotide sequence ID" value="NC_047819.1"/>
</dbReference>
<dbReference type="Pfam" id="PF17565">
    <property type="entry name" value="DUF5471"/>
    <property type="match status" value="1"/>
</dbReference>
<dbReference type="EMBL" id="LC216347">
    <property type="protein sequence ID" value="BBA26435.1"/>
    <property type="molecule type" value="Genomic_DNA"/>
</dbReference>
<sequence>MFKSIKFIGKLVVKAYFKQAAKLNKQAKRNMQKARGLANEAFFLKLDATDDIKEAELIAARATELQKFFK</sequence>
<accession>A0A250KA79</accession>
<proteinExistence type="predicted"/>
<organism evidence="1 2">
    <name type="scientific">Pectobacterium phage PPWS4</name>
    <dbReference type="NCBI Taxonomy" id="1961914"/>
    <lineage>
        <taxon>Viruses</taxon>
        <taxon>Duplodnaviria</taxon>
        <taxon>Heunggongvirae</taxon>
        <taxon>Uroviricota</taxon>
        <taxon>Caudoviricetes</taxon>
        <taxon>Autographivirales</taxon>
        <taxon>Autotranscriptaviridae</taxon>
        <taxon>Studiervirinae</taxon>
        <taxon>Pektosvirus</taxon>
        <taxon>Pektosvirus PPWS4</taxon>
    </lineage>
</organism>
<dbReference type="GeneID" id="54980031"/>
<name>A0A250KA79_9CAUD</name>
<evidence type="ECO:0000313" key="2">
    <source>
        <dbReference type="Proteomes" id="UP000222626"/>
    </source>
</evidence>